<comment type="caution">
    <text evidence="3">The sequence shown here is derived from an EMBL/GenBank/DDBJ whole genome shotgun (WGS) entry which is preliminary data.</text>
</comment>
<dbReference type="Gene3D" id="2.20.100.10">
    <property type="entry name" value="Thrombospondin type-1 (TSP1) repeat"/>
    <property type="match status" value="1"/>
</dbReference>
<dbReference type="PROSITE" id="PS50092">
    <property type="entry name" value="TSP1"/>
    <property type="match status" value="1"/>
</dbReference>
<evidence type="ECO:0000313" key="4">
    <source>
        <dbReference type="Proteomes" id="UP000604046"/>
    </source>
</evidence>
<protein>
    <submittedName>
        <fullName evidence="3">Uncharacterized protein</fullName>
    </submittedName>
</protein>
<dbReference type="SMART" id="SM00209">
    <property type="entry name" value="TSP1"/>
    <property type="match status" value="1"/>
</dbReference>
<reference evidence="3" key="1">
    <citation type="submission" date="2021-02" db="EMBL/GenBank/DDBJ databases">
        <authorList>
            <person name="Dougan E. K."/>
            <person name="Rhodes N."/>
            <person name="Thang M."/>
            <person name="Chan C."/>
        </authorList>
    </citation>
    <scope>NUCLEOTIDE SEQUENCE</scope>
</reference>
<sequence>MLAVVFLLEVIRFALAGDAVVSFSSATSAGLIRPGTSFKIEVFGSNFDEINDKILLVPNGVTCGDPATPPRGKYSSVTDYYSLVCDGQSSAAGRLVCEDLSVYEAGTYTICVCDASALHRPGPPSAGPAPAENATDSANDTGPTTTTMTFTSTVTSSACITAERFWLGGDSTGTVTVNGPRNQGTLMERAGTPFRVIISGSSLSSRDRIRIVDGSTDCYDIAASKPMHPAVATDFPYTDPSGQRDSGFDTNEMWENIGITTPGTYQVCWCSAGGTISGTCSNDQEFTTNVATLEVGGPTAGVIQSFECITGVACTLPITGAGLNNNDRIAIIADHLECGFAPQSSAVVAGGNFANPRTSGSDTLSRFGGVIMGRHGNFKVCWCGSYDEINCPLCCTQVDHYTVHAGNVTSGGPIQGQIDRPPVGVPFAYTISGWGMSSVDRIRLVDQNVICGRSGAETHSLGIEASTVPNGPPTYTEGDPSNRTSASWTGIVVREMRIYRVCWCAHFYMGCTSGAHFALDIGIINPRGASNSTYINAIPGRPFSLTVNAAPGSYLTGDDRIRIVRSEVSDGKCGGFGTSEHSPSVAALACWPTCEDSPVWGAPEMGPDNETETWDPVLIMESGTYNICWCNSGQGGCDSDEDFSFKAGMIMANGVNIGQHWHCAAYFPCTVEIQMSDGLASGDYLQLVTAAPGARCGAESRAAATSFTRGTRVSGYSGKDTSGQDVVMFEFGSPSAPGIYLACYCQGTICRTSSVTDLDFFQQAGQVTVMGLQGRDDYHKCYLRSSCQLNIRGAGLDAQDALMLLDPMDNCGQTGTPVSFSLDGPRFFTSGGDRLFIGNLTSTSNEGLESWTFTLGTPIRTGRHRVCYCSRGRASSGMCENRADFDQAAGELFIRGSEFNSELRCEQGELCTITARGAQFDALDRMVLLKDGTGHHCGMVNGGQYPSWATPLTPENIQPDAIIPDLWAATWRIANVREPGTYRICYCAYIIGGTACVEPGQLTPYERYKHELGTVRVTGSILAVRQVGVTPGYWQPKLPAAKYAVSVEVDALNTFMKYTCVATTRPAPDGFVPRKSDLENCTKDVEELTDRQRLFPRCWGIGTTVETVTEMGPNLVHVPTHIPDLTLETAVEMHVWCYGRDLCSNERCVMPADNVGLAVPLTGGLVSYSTNWAATVSTPFSLRVPLASDFDIGDPWPRIKIITHESACDTTQLHRSVMGITCLESGVGKCEPAPISTLSSGSWGSGRELIWTGIAVTRADKYTVCYCDRHYASTCVGWISIGSLQVNGPQNAGSMRFVINPGVPGTVTVPGIGLATEDRIRIIPQNVGCMQVSAATTTTPSARRLQIDFRSGSAISANGTHEEWDILISVEGTYNVCWCGGVESSCSSADDYTVFLGTLSVATRRDCEVTDWWVVTECTKACGGGEVKMRRGILHEASGGGQACPSQSELVKTEQCNMKPCPLARLDRLTTSPEKLYAGSPFQMTIEGEWLDPDSDSFALSWLTRGVHRHIMVALPATISVPVASPWFVEMAYWQITPRSVYFRNTWHQLPAWAVHSEYAPLSPLSIKHQASAQLCALDQMRSDAFMDMRDVRIQPAAPLQALQTASGAYEARRFGLVYVDQRGLLPEYIITATRQHDRAVYVKPDSSKYLAYSAARRSWQVSRSLGPSGSYASCPGEDASPTALKLACNIGTRTEQGLQILDVPLPTSLHVSGAAARGLDFQGEFCLQQVTENIVLGRSVSTPVYQLSASSPCGDGPADGTTILRLESTSWAFMRSTCENPPCDEKPITLAACDSQVLRPDRLTADCFGFRADEFSIVPACARDAPLSVEVAGPSKGPGSQERGEYRRTFDLAGRPAYEKPDESRHLFYSPDLGGWQLSAAKGLGTGTAHSAACACTPQELQGPWQVLDDQGRPQEVPLVVAARPPPPRLTFTGWPPHLAHFADDYELVDFGSYGLSGRPSYVLALSGRSVRASCLKFPLPGCEGTSAYLNFATVSFNLLSSEWQLSLQGQTLAAAASEMEPPQGALQWHLDLFSKRICMPLPSLQLVEELWAPSAVLVSGWMGVINAAVNGEYLRRPEDHQGRPWYMKSTGSANLFYSQARAAWVISRSEPTSQQGFMATCPEPHARNPSRLPRCWTVGISYAAGMLVEALAPADGLHLQGAPSGLSGPSCNGYFMKTGELHKRAVYRQVQEDAGVQRCSLFYKTSENSWVLALGRRNDRPPGGAVLFKALTGGHSPEAAFAFAKIQQPGWQWSADNKSHGQDTFPIHLRRLSIGARYVLVTSDTHKEALDGWYARVGDVDGRPAYARKDEDKNISLAYSNADGDWRLTSNGSLLAFSADVRAAVPEQIRTWRVANGSLVFAEVALTITAAARRSFCMLVLCMSCIRELLA</sequence>
<evidence type="ECO:0000256" key="1">
    <source>
        <dbReference type="SAM" id="MobiDB-lite"/>
    </source>
</evidence>
<proteinExistence type="predicted"/>
<feature type="chain" id="PRO_5032267325" evidence="2">
    <location>
        <begin position="17"/>
        <end position="2393"/>
    </location>
</feature>
<evidence type="ECO:0000256" key="2">
    <source>
        <dbReference type="SAM" id="SignalP"/>
    </source>
</evidence>
<organism evidence="3 4">
    <name type="scientific">Symbiodinium natans</name>
    <dbReference type="NCBI Taxonomy" id="878477"/>
    <lineage>
        <taxon>Eukaryota</taxon>
        <taxon>Sar</taxon>
        <taxon>Alveolata</taxon>
        <taxon>Dinophyceae</taxon>
        <taxon>Suessiales</taxon>
        <taxon>Symbiodiniaceae</taxon>
        <taxon>Symbiodinium</taxon>
    </lineage>
</organism>
<feature type="region of interest" description="Disordered" evidence="1">
    <location>
        <begin position="122"/>
        <end position="142"/>
    </location>
</feature>
<gene>
    <name evidence="3" type="ORF">SNAT2548_LOCUS33392</name>
</gene>
<accession>A0A812UXS3</accession>
<keyword evidence="4" id="KW-1185">Reference proteome</keyword>
<feature type="signal peptide" evidence="2">
    <location>
        <begin position="1"/>
        <end position="16"/>
    </location>
</feature>
<name>A0A812UXS3_9DINO</name>
<dbReference type="InterPro" id="IPR000884">
    <property type="entry name" value="TSP1_rpt"/>
</dbReference>
<dbReference type="InterPro" id="IPR036383">
    <property type="entry name" value="TSP1_rpt_sf"/>
</dbReference>
<feature type="region of interest" description="Disordered" evidence="1">
    <location>
        <begin position="463"/>
        <end position="482"/>
    </location>
</feature>
<dbReference type="OrthoDB" id="422454at2759"/>
<dbReference type="Proteomes" id="UP000604046">
    <property type="component" value="Unassembled WGS sequence"/>
</dbReference>
<evidence type="ECO:0000313" key="3">
    <source>
        <dbReference type="EMBL" id="CAE7585702.1"/>
    </source>
</evidence>
<keyword evidence="2" id="KW-0732">Signal</keyword>
<dbReference type="EMBL" id="CAJNDS010002755">
    <property type="protein sequence ID" value="CAE7585702.1"/>
    <property type="molecule type" value="Genomic_DNA"/>
</dbReference>